<comment type="cofactor">
    <cofactor evidence="2">
        <name>Mg(2+)</name>
        <dbReference type="ChEBI" id="CHEBI:18420"/>
    </cofactor>
</comment>
<dbReference type="Pfam" id="PF01693">
    <property type="entry name" value="Cauli_VI"/>
    <property type="match status" value="1"/>
</dbReference>
<evidence type="ECO:0000256" key="7">
    <source>
        <dbReference type="ARBA" id="ARBA00022759"/>
    </source>
</evidence>
<dbReference type="SUPFAM" id="SSF53098">
    <property type="entry name" value="Ribonuclease H-like"/>
    <property type="match status" value="1"/>
</dbReference>
<dbReference type="Gene3D" id="3.30.420.10">
    <property type="entry name" value="Ribonuclease H-like superfamily/Ribonuclease H"/>
    <property type="match status" value="1"/>
</dbReference>
<dbReference type="InterPro" id="IPR012337">
    <property type="entry name" value="RNaseH-like_sf"/>
</dbReference>
<dbReference type="Gene3D" id="3.40.970.10">
    <property type="entry name" value="Ribonuclease H1, N-terminal domain"/>
    <property type="match status" value="1"/>
</dbReference>
<evidence type="ECO:0000256" key="8">
    <source>
        <dbReference type="ARBA" id="ARBA00022801"/>
    </source>
</evidence>
<keyword evidence="8" id="KW-0378">Hydrolase</keyword>
<evidence type="ECO:0000256" key="4">
    <source>
        <dbReference type="ARBA" id="ARBA00012180"/>
    </source>
</evidence>
<keyword evidence="9" id="KW-0460">Magnesium</keyword>
<evidence type="ECO:0000256" key="9">
    <source>
        <dbReference type="ARBA" id="ARBA00022842"/>
    </source>
</evidence>
<dbReference type="GO" id="GO:0046872">
    <property type="term" value="F:metal ion binding"/>
    <property type="evidence" value="ECO:0007669"/>
    <property type="project" value="UniProtKB-KW"/>
</dbReference>
<dbReference type="GO" id="GO:0043137">
    <property type="term" value="P:DNA replication, removal of RNA primer"/>
    <property type="evidence" value="ECO:0007669"/>
    <property type="project" value="TreeGrafter"/>
</dbReference>
<dbReference type="PANTHER" id="PTHR10642:SF26">
    <property type="entry name" value="RIBONUCLEASE H1"/>
    <property type="match status" value="1"/>
</dbReference>
<dbReference type="HOGENOM" id="CLU_030894_0_2_1"/>
<evidence type="ECO:0000256" key="1">
    <source>
        <dbReference type="ARBA" id="ARBA00000077"/>
    </source>
</evidence>
<feature type="domain" description="RNase H type-1" evidence="11">
    <location>
        <begin position="105"/>
        <end position="245"/>
    </location>
</feature>
<keyword evidence="6" id="KW-0479">Metal-binding</keyword>
<evidence type="ECO:0000313" key="12">
    <source>
        <dbReference type="EMBL" id="KDQ16540.1"/>
    </source>
</evidence>
<evidence type="ECO:0000256" key="6">
    <source>
        <dbReference type="ARBA" id="ARBA00022723"/>
    </source>
</evidence>
<dbReference type="AlphaFoldDB" id="A0A067MP98"/>
<keyword evidence="13" id="KW-1185">Reference proteome</keyword>
<evidence type="ECO:0000256" key="3">
    <source>
        <dbReference type="ARBA" id="ARBA00005300"/>
    </source>
</evidence>
<evidence type="ECO:0000256" key="5">
    <source>
        <dbReference type="ARBA" id="ARBA00022722"/>
    </source>
</evidence>
<dbReference type="InterPro" id="IPR009027">
    <property type="entry name" value="Ribosomal_bL9/RNase_H1_N"/>
</dbReference>
<dbReference type="STRING" id="930990.A0A067MP98"/>
<dbReference type="PROSITE" id="PS50879">
    <property type="entry name" value="RNASE_H_1"/>
    <property type="match status" value="1"/>
</dbReference>
<keyword evidence="5" id="KW-0540">Nuclease</keyword>
<dbReference type="Proteomes" id="UP000027195">
    <property type="component" value="Unassembled WGS sequence"/>
</dbReference>
<dbReference type="Pfam" id="PF00075">
    <property type="entry name" value="RNase_H"/>
    <property type="match status" value="1"/>
</dbReference>
<evidence type="ECO:0000313" key="13">
    <source>
        <dbReference type="Proteomes" id="UP000027195"/>
    </source>
</evidence>
<dbReference type="FunFam" id="3.40.970.10:FF:000001">
    <property type="entry name" value="Ribonuclease H1"/>
    <property type="match status" value="1"/>
</dbReference>
<evidence type="ECO:0000259" key="11">
    <source>
        <dbReference type="PROSITE" id="PS50879"/>
    </source>
</evidence>
<feature type="compositionally biased region" description="Low complexity" evidence="10">
    <location>
        <begin position="61"/>
        <end position="78"/>
    </location>
</feature>
<protein>
    <recommendedName>
        <fullName evidence="4">ribonuclease H</fullName>
        <ecNumber evidence="4">3.1.26.4</ecNumber>
    </recommendedName>
</protein>
<dbReference type="SUPFAM" id="SSF55658">
    <property type="entry name" value="L9 N-domain-like"/>
    <property type="match status" value="1"/>
</dbReference>
<sequence length="311" mass="33610">MPKSKAKGGFYAVKRGHKPGVYSTWGECEVQIKGFPGALHKKFGTLLEAQEFAGVANGPGSPSSVSATTSASTSSASTHSKKPYDRTAKGKKVRTGPSEPDLPLQEGEVVVYTDGACKNNGKPRLAAAGVGVWWGEGDKRNISERCPGDQTNNRAELITTSPMIRLRIKTDSIYCISCMKSWLPTWRKRGFKTSNGQPIKNQSLILYLASLLDNRPGLVRFQHVFGHQGEQGNEGADRLAVAGCDGAAIPERNWEFKGWEALGFEGTNIVEPGGPEMVELLPASGLTSGAEELFLTPDEFAEFYDDIVLSE</sequence>
<feature type="region of interest" description="Disordered" evidence="10">
    <location>
        <begin position="56"/>
        <end position="102"/>
    </location>
</feature>
<dbReference type="InterPro" id="IPR036397">
    <property type="entry name" value="RNaseH_sf"/>
</dbReference>
<dbReference type="EMBL" id="KL198027">
    <property type="protein sequence ID" value="KDQ16540.1"/>
    <property type="molecule type" value="Genomic_DNA"/>
</dbReference>
<dbReference type="GO" id="GO:0003676">
    <property type="term" value="F:nucleic acid binding"/>
    <property type="evidence" value="ECO:0007669"/>
    <property type="project" value="InterPro"/>
</dbReference>
<evidence type="ECO:0000256" key="2">
    <source>
        <dbReference type="ARBA" id="ARBA00001946"/>
    </source>
</evidence>
<dbReference type="GO" id="GO:0004523">
    <property type="term" value="F:RNA-DNA hybrid ribonuclease activity"/>
    <property type="evidence" value="ECO:0007669"/>
    <property type="project" value="UniProtKB-EC"/>
</dbReference>
<comment type="catalytic activity">
    <reaction evidence="1">
        <text>Endonucleolytic cleavage to 5'-phosphomonoester.</text>
        <dbReference type="EC" id="3.1.26.4"/>
    </reaction>
</comment>
<dbReference type="EC" id="3.1.26.4" evidence="4"/>
<dbReference type="InterPro" id="IPR050092">
    <property type="entry name" value="RNase_H"/>
</dbReference>
<name>A0A067MP98_BOTB1</name>
<keyword evidence="7" id="KW-0255">Endonuclease</keyword>
<dbReference type="InterPro" id="IPR037056">
    <property type="entry name" value="RNase_H1_N_sf"/>
</dbReference>
<dbReference type="InterPro" id="IPR011320">
    <property type="entry name" value="RNase_H1_N"/>
</dbReference>
<dbReference type="PANTHER" id="PTHR10642">
    <property type="entry name" value="RIBONUCLEASE H1"/>
    <property type="match status" value="1"/>
</dbReference>
<dbReference type="OrthoDB" id="245563at2759"/>
<accession>A0A067MP98</accession>
<dbReference type="InParanoid" id="A0A067MP98"/>
<gene>
    <name evidence="12" type="ORF">BOTBODRAFT_251704</name>
</gene>
<comment type="similarity">
    <text evidence="3">Belongs to the RNase H family.</text>
</comment>
<proteinExistence type="inferred from homology"/>
<organism evidence="12 13">
    <name type="scientific">Botryobasidium botryosum (strain FD-172 SS1)</name>
    <dbReference type="NCBI Taxonomy" id="930990"/>
    <lineage>
        <taxon>Eukaryota</taxon>
        <taxon>Fungi</taxon>
        <taxon>Dikarya</taxon>
        <taxon>Basidiomycota</taxon>
        <taxon>Agaricomycotina</taxon>
        <taxon>Agaricomycetes</taxon>
        <taxon>Cantharellales</taxon>
        <taxon>Botryobasidiaceae</taxon>
        <taxon>Botryobasidium</taxon>
    </lineage>
</organism>
<reference evidence="13" key="1">
    <citation type="journal article" date="2014" name="Proc. Natl. Acad. Sci. U.S.A.">
        <title>Extensive sampling of basidiomycete genomes demonstrates inadequacy of the white-rot/brown-rot paradigm for wood decay fungi.</title>
        <authorList>
            <person name="Riley R."/>
            <person name="Salamov A.A."/>
            <person name="Brown D.W."/>
            <person name="Nagy L.G."/>
            <person name="Floudas D."/>
            <person name="Held B.W."/>
            <person name="Levasseur A."/>
            <person name="Lombard V."/>
            <person name="Morin E."/>
            <person name="Otillar R."/>
            <person name="Lindquist E.A."/>
            <person name="Sun H."/>
            <person name="LaButti K.M."/>
            <person name="Schmutz J."/>
            <person name="Jabbour D."/>
            <person name="Luo H."/>
            <person name="Baker S.E."/>
            <person name="Pisabarro A.G."/>
            <person name="Walton J.D."/>
            <person name="Blanchette R.A."/>
            <person name="Henrissat B."/>
            <person name="Martin F."/>
            <person name="Cullen D."/>
            <person name="Hibbett D.S."/>
            <person name="Grigoriev I.V."/>
        </authorList>
    </citation>
    <scope>NUCLEOTIDE SEQUENCE [LARGE SCALE GENOMIC DNA]</scope>
    <source>
        <strain evidence="13">FD-172 SS1</strain>
    </source>
</reference>
<dbReference type="InterPro" id="IPR002156">
    <property type="entry name" value="RNaseH_domain"/>
</dbReference>
<dbReference type="CDD" id="cd09280">
    <property type="entry name" value="RNase_HI_eukaryote_like"/>
    <property type="match status" value="1"/>
</dbReference>
<dbReference type="FunCoup" id="A0A067MP98">
    <property type="interactions" value="55"/>
</dbReference>
<evidence type="ECO:0000256" key="10">
    <source>
        <dbReference type="SAM" id="MobiDB-lite"/>
    </source>
</evidence>